<dbReference type="OrthoDB" id="9785212at2"/>
<dbReference type="EMBL" id="NIDE01000018">
    <property type="protein sequence ID" value="OWK35302.1"/>
    <property type="molecule type" value="Genomic_DNA"/>
</dbReference>
<keyword evidence="1" id="KW-0812">Transmembrane</keyword>
<evidence type="ECO:0000313" key="2">
    <source>
        <dbReference type="Proteomes" id="UP000214646"/>
    </source>
</evidence>
<comment type="caution">
    <text evidence="1">The sequence shown here is derived from an EMBL/GenBank/DDBJ whole genome shotgun (WGS) entry which is preliminary data.</text>
</comment>
<dbReference type="InterPro" id="IPR036902">
    <property type="entry name" value="Ta1353-like_sf"/>
</dbReference>
<organism evidence="1 2">
    <name type="scientific">Fimbriiglobus ruber</name>
    <dbReference type="NCBI Taxonomy" id="1908690"/>
    <lineage>
        <taxon>Bacteria</taxon>
        <taxon>Pseudomonadati</taxon>
        <taxon>Planctomycetota</taxon>
        <taxon>Planctomycetia</taxon>
        <taxon>Gemmatales</taxon>
        <taxon>Gemmataceae</taxon>
        <taxon>Fimbriiglobus</taxon>
    </lineage>
</organism>
<keyword evidence="1" id="KW-0472">Membrane</keyword>
<dbReference type="Proteomes" id="UP000214646">
    <property type="component" value="Unassembled WGS sequence"/>
</dbReference>
<protein>
    <submittedName>
        <fullName evidence="1">Putative transmembrane protein</fullName>
    </submittedName>
</protein>
<sequence length="71" mass="7817">MLDHLLRRSVRAGHALIIFLGGGFDPLNVPNPMKMVPEVRRTICATANPTEVILETEQRRGVLGIVEGSPR</sequence>
<keyword evidence="2" id="KW-1185">Reference proteome</keyword>
<dbReference type="AlphaFoldDB" id="A0A225D1B2"/>
<dbReference type="Pfam" id="PF04008">
    <property type="entry name" value="Adenosine_kin"/>
    <property type="match status" value="1"/>
</dbReference>
<accession>A0A225D1B2</accession>
<dbReference type="InterPro" id="IPR007153">
    <property type="entry name" value="Adenosine_kinase"/>
</dbReference>
<gene>
    <name evidence="1" type="ORF">FRUB_09463</name>
</gene>
<name>A0A225D1B2_9BACT</name>
<dbReference type="Gene3D" id="3.40.1520.10">
    <property type="entry name" value="Ta1353-like"/>
    <property type="match status" value="1"/>
</dbReference>
<dbReference type="SUPFAM" id="SSF103165">
    <property type="entry name" value="Ta1353-like"/>
    <property type="match status" value="1"/>
</dbReference>
<dbReference type="PANTHER" id="PTHR36155">
    <property type="entry name" value="BLL5354 PROTEIN"/>
    <property type="match status" value="1"/>
</dbReference>
<evidence type="ECO:0000313" key="1">
    <source>
        <dbReference type="EMBL" id="OWK35302.1"/>
    </source>
</evidence>
<reference evidence="2" key="1">
    <citation type="submission" date="2017-06" db="EMBL/GenBank/DDBJ databases">
        <title>Genome analysis of Fimbriiglobus ruber SP5, the first member of the order Planctomycetales with confirmed chitinolytic capability.</title>
        <authorList>
            <person name="Ravin N.V."/>
            <person name="Rakitin A.L."/>
            <person name="Ivanova A.A."/>
            <person name="Beletsky A.V."/>
            <person name="Kulichevskaya I.S."/>
            <person name="Mardanov A.V."/>
            <person name="Dedysh S.N."/>
        </authorList>
    </citation>
    <scope>NUCLEOTIDE SEQUENCE [LARGE SCALE GENOMIC DNA]</scope>
    <source>
        <strain evidence="2">SP5</strain>
    </source>
</reference>
<dbReference type="PANTHER" id="PTHR36155:SF1">
    <property type="entry name" value="BLL5354 PROTEIN"/>
    <property type="match status" value="1"/>
</dbReference>
<dbReference type="RefSeq" id="WP_088259904.1">
    <property type="nucleotide sequence ID" value="NZ_NIDE01000018.1"/>
</dbReference>
<proteinExistence type="predicted"/>